<dbReference type="SUPFAM" id="SSF56801">
    <property type="entry name" value="Acetyl-CoA synthetase-like"/>
    <property type="match status" value="1"/>
</dbReference>
<proteinExistence type="predicted"/>
<evidence type="ECO:0000313" key="2">
    <source>
        <dbReference type="Proteomes" id="UP001238088"/>
    </source>
</evidence>
<name>A0ABU0ANW1_9BACI</name>
<gene>
    <name evidence="1" type="ORF">J2S17_004860</name>
</gene>
<dbReference type="Proteomes" id="UP001238088">
    <property type="component" value="Unassembled WGS sequence"/>
</dbReference>
<reference evidence="1 2" key="1">
    <citation type="submission" date="2023-07" db="EMBL/GenBank/DDBJ databases">
        <title>Genomic Encyclopedia of Type Strains, Phase IV (KMG-IV): sequencing the most valuable type-strain genomes for metagenomic binning, comparative biology and taxonomic classification.</title>
        <authorList>
            <person name="Goeker M."/>
        </authorList>
    </citation>
    <scope>NUCLEOTIDE SEQUENCE [LARGE SCALE GENOMIC DNA]</scope>
    <source>
        <strain evidence="1 2">DSM 23494</strain>
    </source>
</reference>
<keyword evidence="2" id="KW-1185">Reference proteome</keyword>
<sequence>MKKKPKLHTYLKKSLPSYMIPMEIVMITKIPLTIGGKIDVNKLKEDYLNGK</sequence>
<dbReference type="InterPro" id="IPR045851">
    <property type="entry name" value="AMP-bd_C_sf"/>
</dbReference>
<protein>
    <submittedName>
        <fullName evidence="1">Acyl-CoA synthetase (AMP-forming)/AMP-acid ligase II</fullName>
    </submittedName>
</protein>
<dbReference type="Gene3D" id="3.30.300.30">
    <property type="match status" value="1"/>
</dbReference>
<accession>A0ABU0ANW1</accession>
<evidence type="ECO:0000313" key="1">
    <source>
        <dbReference type="EMBL" id="MDQ0272966.1"/>
    </source>
</evidence>
<keyword evidence="1" id="KW-0436">Ligase</keyword>
<organism evidence="1 2">
    <name type="scientific">Cytobacillus purgationiresistens</name>
    <dbReference type="NCBI Taxonomy" id="863449"/>
    <lineage>
        <taxon>Bacteria</taxon>
        <taxon>Bacillati</taxon>
        <taxon>Bacillota</taxon>
        <taxon>Bacilli</taxon>
        <taxon>Bacillales</taxon>
        <taxon>Bacillaceae</taxon>
        <taxon>Cytobacillus</taxon>
    </lineage>
</organism>
<comment type="caution">
    <text evidence="1">The sequence shown here is derived from an EMBL/GenBank/DDBJ whole genome shotgun (WGS) entry which is preliminary data.</text>
</comment>
<dbReference type="GO" id="GO:0016874">
    <property type="term" value="F:ligase activity"/>
    <property type="evidence" value="ECO:0007669"/>
    <property type="project" value="UniProtKB-KW"/>
</dbReference>
<dbReference type="EMBL" id="JAUSUB010000031">
    <property type="protein sequence ID" value="MDQ0272966.1"/>
    <property type="molecule type" value="Genomic_DNA"/>
</dbReference>